<keyword evidence="5" id="KW-1185">Reference proteome</keyword>
<dbReference type="EMBL" id="NBIV01000016">
    <property type="protein sequence ID" value="PXF48076.1"/>
    <property type="molecule type" value="Genomic_DNA"/>
</dbReference>
<evidence type="ECO:0000256" key="1">
    <source>
        <dbReference type="ARBA" id="ARBA00006806"/>
    </source>
</evidence>
<gene>
    <name evidence="4" type="ORF">BWQ96_02028</name>
</gene>
<protein>
    <recommendedName>
        <fullName evidence="3">Tubulin-specific chaperone A</fullName>
    </recommendedName>
</protein>
<dbReference type="InterPro" id="IPR004226">
    <property type="entry name" value="TBCA"/>
</dbReference>
<dbReference type="GO" id="GO:0005874">
    <property type="term" value="C:microtubule"/>
    <property type="evidence" value="ECO:0007669"/>
    <property type="project" value="UniProtKB-KW"/>
</dbReference>
<dbReference type="Proteomes" id="UP000247409">
    <property type="component" value="Unassembled WGS sequence"/>
</dbReference>
<dbReference type="Gene3D" id="1.20.58.90">
    <property type="match status" value="1"/>
</dbReference>
<sequence length="115" mass="12728">MASISEAPLRTLKIKTAVVERISKELDSYYAELEDNKKTVEEIRRSDDHSKLKQMENVLGETQCMIPDTMTRLTNAIDDLSALLDSNSTNELLAGTPELDRATAAISNASKKVES</sequence>
<comment type="caution">
    <text evidence="4">The sequence shown here is derived from an EMBL/GenBank/DDBJ whole genome shotgun (WGS) entry which is preliminary data.</text>
</comment>
<keyword evidence="2 3" id="KW-0143">Chaperone</keyword>
<proteinExistence type="inferred from homology"/>
<dbReference type="AlphaFoldDB" id="A0A2V3J0Z5"/>
<dbReference type="GO" id="GO:0007023">
    <property type="term" value="P:post-chaperonin tubulin folding pathway"/>
    <property type="evidence" value="ECO:0007669"/>
    <property type="project" value="UniProtKB-UniRule"/>
</dbReference>
<dbReference type="STRING" id="448386.A0A2V3J0Z5"/>
<comment type="similarity">
    <text evidence="1 3">Belongs to the TBCA family.</text>
</comment>
<dbReference type="Pfam" id="PF02970">
    <property type="entry name" value="TBCA"/>
    <property type="match status" value="1"/>
</dbReference>
<dbReference type="GO" id="GO:0007021">
    <property type="term" value="P:tubulin complex assembly"/>
    <property type="evidence" value="ECO:0007669"/>
    <property type="project" value="UniProtKB-UniRule"/>
</dbReference>
<evidence type="ECO:0000313" key="4">
    <source>
        <dbReference type="EMBL" id="PXF48076.1"/>
    </source>
</evidence>
<comment type="subcellular location">
    <subcellularLocation>
        <location evidence="3">Cytoplasm</location>
        <location evidence="3">Cytoskeleton</location>
    </subcellularLocation>
</comment>
<name>A0A2V3J0Z5_9FLOR</name>
<organism evidence="4 5">
    <name type="scientific">Gracilariopsis chorda</name>
    <dbReference type="NCBI Taxonomy" id="448386"/>
    <lineage>
        <taxon>Eukaryota</taxon>
        <taxon>Rhodophyta</taxon>
        <taxon>Florideophyceae</taxon>
        <taxon>Rhodymeniophycidae</taxon>
        <taxon>Gracilariales</taxon>
        <taxon>Gracilariaceae</taxon>
        <taxon>Gracilariopsis</taxon>
    </lineage>
</organism>
<evidence type="ECO:0000313" key="5">
    <source>
        <dbReference type="Proteomes" id="UP000247409"/>
    </source>
</evidence>
<dbReference type="GO" id="GO:0005829">
    <property type="term" value="C:cytosol"/>
    <property type="evidence" value="ECO:0007669"/>
    <property type="project" value="TreeGrafter"/>
</dbReference>
<keyword evidence="3" id="KW-0963">Cytoplasm</keyword>
<dbReference type="OrthoDB" id="296187at2759"/>
<dbReference type="PANTHER" id="PTHR21500:SF0">
    <property type="entry name" value="TUBULIN-SPECIFIC CHAPERONE A"/>
    <property type="match status" value="1"/>
</dbReference>
<dbReference type="GO" id="GO:0048487">
    <property type="term" value="F:beta-tubulin binding"/>
    <property type="evidence" value="ECO:0007669"/>
    <property type="project" value="InterPro"/>
</dbReference>
<keyword evidence="3" id="KW-0493">Microtubule</keyword>
<reference evidence="4 5" key="1">
    <citation type="journal article" date="2018" name="Mol. Biol. Evol.">
        <title>Analysis of the draft genome of the red seaweed Gracilariopsis chorda provides insights into genome size evolution in Rhodophyta.</title>
        <authorList>
            <person name="Lee J."/>
            <person name="Yang E.C."/>
            <person name="Graf L."/>
            <person name="Yang J.H."/>
            <person name="Qiu H."/>
            <person name="Zel Zion U."/>
            <person name="Chan C.X."/>
            <person name="Stephens T.G."/>
            <person name="Weber A.P.M."/>
            <person name="Boo G.H."/>
            <person name="Boo S.M."/>
            <person name="Kim K.M."/>
            <person name="Shin Y."/>
            <person name="Jung M."/>
            <person name="Lee S.J."/>
            <person name="Yim H.S."/>
            <person name="Lee J.H."/>
            <person name="Bhattacharya D."/>
            <person name="Yoon H.S."/>
        </authorList>
    </citation>
    <scope>NUCLEOTIDE SEQUENCE [LARGE SCALE GENOMIC DNA]</scope>
    <source>
        <strain evidence="4 5">SKKU-2015</strain>
        <tissue evidence="4">Whole body</tissue>
    </source>
</reference>
<dbReference type="PANTHER" id="PTHR21500">
    <property type="entry name" value="TUBULIN-SPECIFIC CHAPERONE A"/>
    <property type="match status" value="1"/>
</dbReference>
<keyword evidence="3" id="KW-0206">Cytoskeleton</keyword>
<comment type="subunit">
    <text evidence="3">Supercomplex made of cofactors A to E. Cofactors A and D function by capturing and stabilizing tubulin in a quasi-native conformation. Cofactor E binds to the cofactor D-tubulin complex; interaction with cofactor C then causes the release of tubulin polypeptides that are committed to the native state.</text>
</comment>
<evidence type="ECO:0000256" key="2">
    <source>
        <dbReference type="ARBA" id="ARBA00023186"/>
    </source>
</evidence>
<dbReference type="InterPro" id="IPR036126">
    <property type="entry name" value="TBCA_sf"/>
</dbReference>
<evidence type="ECO:0000256" key="3">
    <source>
        <dbReference type="RuleBase" id="RU364030"/>
    </source>
</evidence>
<dbReference type="SUPFAM" id="SSF46988">
    <property type="entry name" value="Tubulin chaperone cofactor A"/>
    <property type="match status" value="1"/>
</dbReference>
<accession>A0A2V3J0Z5</accession>